<keyword evidence="1" id="KW-0175">Coiled coil</keyword>
<dbReference type="Pfam" id="PF18265">
    <property type="entry name" value="Nas2_N"/>
    <property type="match status" value="1"/>
</dbReference>
<keyword evidence="2" id="KW-1133">Transmembrane helix</keyword>
<dbReference type="Proteomes" id="UP000790347">
    <property type="component" value="Unassembled WGS sequence"/>
</dbReference>
<evidence type="ECO:0000256" key="2">
    <source>
        <dbReference type="SAM" id="Phobius"/>
    </source>
</evidence>
<feature type="transmembrane region" description="Helical" evidence="2">
    <location>
        <begin position="95"/>
        <end position="114"/>
    </location>
</feature>
<dbReference type="InterPro" id="IPR035269">
    <property type="entry name" value="PSMD9"/>
</dbReference>
<gene>
    <name evidence="4" type="primary">PSMD9</name>
    <name evidence="4" type="ORF">DERF_005184</name>
</gene>
<feature type="coiled-coil region" evidence="1">
    <location>
        <begin position="187"/>
        <end position="214"/>
    </location>
</feature>
<dbReference type="GO" id="GO:0000502">
    <property type="term" value="C:proteasome complex"/>
    <property type="evidence" value="ECO:0007669"/>
    <property type="project" value="UniProtKB-KW"/>
</dbReference>
<keyword evidence="5" id="KW-1185">Reference proteome</keyword>
<dbReference type="GO" id="GO:0070682">
    <property type="term" value="P:proteasome regulatory particle assembly"/>
    <property type="evidence" value="ECO:0007669"/>
    <property type="project" value="InterPro"/>
</dbReference>
<dbReference type="GO" id="GO:0005634">
    <property type="term" value="C:nucleus"/>
    <property type="evidence" value="ECO:0007669"/>
    <property type="project" value="TreeGrafter"/>
</dbReference>
<feature type="transmembrane region" description="Helical" evidence="2">
    <location>
        <begin position="69"/>
        <end position="89"/>
    </location>
</feature>
<evidence type="ECO:0000259" key="3">
    <source>
        <dbReference type="Pfam" id="PF18265"/>
    </source>
</evidence>
<reference evidence="4" key="2">
    <citation type="journal article" date="2022" name="Res Sq">
        <title>Comparative Genomics Reveals Insights into the Divergent Evolution of Astigmatic Mites and Household Pest Adaptations.</title>
        <authorList>
            <person name="Xiong Q."/>
            <person name="Wan A.T.-Y."/>
            <person name="Liu X.-Y."/>
            <person name="Fung C.S.-H."/>
            <person name="Xiao X."/>
            <person name="Malainual N."/>
            <person name="Hou J."/>
            <person name="Wang L."/>
            <person name="Wang M."/>
            <person name="Yang K."/>
            <person name="Cui Y."/>
            <person name="Leung E."/>
            <person name="Nong W."/>
            <person name="Shin S.-K."/>
            <person name="Au S."/>
            <person name="Jeong K.Y."/>
            <person name="Chew F.T."/>
            <person name="Hui J."/>
            <person name="Leung T.F."/>
            <person name="Tungtrongchitr A."/>
            <person name="Zhong N."/>
            <person name="Liu Z."/>
            <person name="Tsui S."/>
        </authorList>
    </citation>
    <scope>NUCLEOTIDE SEQUENCE</scope>
    <source>
        <strain evidence="4">Derf</strain>
        <tissue evidence="4">Whole organism</tissue>
    </source>
</reference>
<dbReference type="EMBL" id="ASGP02000002">
    <property type="protein sequence ID" value="KAH9521535.1"/>
    <property type="molecule type" value="Genomic_DNA"/>
</dbReference>
<keyword evidence="2" id="KW-0472">Membrane</keyword>
<keyword evidence="2" id="KW-0812">Transmembrane</keyword>
<proteinExistence type="predicted"/>
<evidence type="ECO:0000313" key="5">
    <source>
        <dbReference type="Proteomes" id="UP000790347"/>
    </source>
</evidence>
<accession>A0A922I6C1</accession>
<dbReference type="InterPro" id="IPR040815">
    <property type="entry name" value="Nas2_N"/>
</dbReference>
<evidence type="ECO:0000313" key="4">
    <source>
        <dbReference type="EMBL" id="KAH9521535.1"/>
    </source>
</evidence>
<sequence>MAEPHSISSMLQCKKWTLSLLCIARIILCIILTVLEIQQSSSSSSSSIYDLLEQLATVHGETEAIRISLILFTIVTILILVIGICGVYLENYSISITFGSIIFLVIFIDADLALFYNRINFIGFIMTIFVLTANIWINPDLEHILSQRRLQRNLVINHGGINHEMSSNCGHESNMMDEHQNGHQKTRVEVRNQALELNRKRNQLENEIKEFMAILQSQGVGLTESLVDSEGFPRNDIDINLVRTARNRIICLQNDLRALMRQIEDSLSDYFVASTNEQ</sequence>
<dbReference type="GO" id="GO:0005737">
    <property type="term" value="C:cytoplasm"/>
    <property type="evidence" value="ECO:0007669"/>
    <property type="project" value="TreeGrafter"/>
</dbReference>
<protein>
    <submittedName>
        <fullName evidence="4">26S proteasome non-ATPase regulatory subunit 9</fullName>
    </submittedName>
</protein>
<reference evidence="4" key="1">
    <citation type="submission" date="2013-05" db="EMBL/GenBank/DDBJ databases">
        <authorList>
            <person name="Yim A.K.Y."/>
            <person name="Chan T.F."/>
            <person name="Ji K.M."/>
            <person name="Liu X.Y."/>
            <person name="Zhou J.W."/>
            <person name="Li R.Q."/>
            <person name="Yang K.Y."/>
            <person name="Li J."/>
            <person name="Li M."/>
            <person name="Law P.T.W."/>
            <person name="Wu Y.L."/>
            <person name="Cai Z.L."/>
            <person name="Qin H."/>
            <person name="Bao Y."/>
            <person name="Leung R.K.K."/>
            <person name="Ng P.K.S."/>
            <person name="Zou J."/>
            <person name="Zhong X.J."/>
            <person name="Ran P.X."/>
            <person name="Zhong N.S."/>
            <person name="Liu Z.G."/>
            <person name="Tsui S.K.W."/>
        </authorList>
    </citation>
    <scope>NUCLEOTIDE SEQUENCE</scope>
    <source>
        <strain evidence="4">Derf</strain>
        <tissue evidence="4">Whole organism</tissue>
    </source>
</reference>
<dbReference type="PANTHER" id="PTHR12651:SF1">
    <property type="entry name" value="26S PROTEASOME NON-ATPASE REGULATORY SUBUNIT 9"/>
    <property type="match status" value="1"/>
</dbReference>
<feature type="transmembrane region" description="Helical" evidence="2">
    <location>
        <begin position="121"/>
        <end position="137"/>
    </location>
</feature>
<organism evidence="4 5">
    <name type="scientific">Dermatophagoides farinae</name>
    <name type="common">American house dust mite</name>
    <dbReference type="NCBI Taxonomy" id="6954"/>
    <lineage>
        <taxon>Eukaryota</taxon>
        <taxon>Metazoa</taxon>
        <taxon>Ecdysozoa</taxon>
        <taxon>Arthropoda</taxon>
        <taxon>Chelicerata</taxon>
        <taxon>Arachnida</taxon>
        <taxon>Acari</taxon>
        <taxon>Acariformes</taxon>
        <taxon>Sarcoptiformes</taxon>
        <taxon>Astigmata</taxon>
        <taxon>Psoroptidia</taxon>
        <taxon>Analgoidea</taxon>
        <taxon>Pyroglyphidae</taxon>
        <taxon>Dermatophagoidinae</taxon>
        <taxon>Dermatophagoides</taxon>
    </lineage>
</organism>
<comment type="caution">
    <text evidence="4">The sequence shown here is derived from an EMBL/GenBank/DDBJ whole genome shotgun (WGS) entry which is preliminary data.</text>
</comment>
<name>A0A922I6C1_DERFA</name>
<dbReference type="Gene3D" id="6.10.140.1710">
    <property type="match status" value="1"/>
</dbReference>
<dbReference type="PANTHER" id="PTHR12651">
    <property type="entry name" value="26S PROTEASOME NON-ATPASE REGULATORY SUBUNIT 9"/>
    <property type="match status" value="1"/>
</dbReference>
<evidence type="ECO:0000256" key="1">
    <source>
        <dbReference type="SAM" id="Coils"/>
    </source>
</evidence>
<feature type="transmembrane region" description="Helical" evidence="2">
    <location>
        <begin position="16"/>
        <end position="35"/>
    </location>
</feature>
<dbReference type="AlphaFoldDB" id="A0A922I6C1"/>
<feature type="domain" description="Nas2 N-terminal" evidence="3">
    <location>
        <begin position="196"/>
        <end position="271"/>
    </location>
</feature>
<keyword evidence="4" id="KW-0647">Proteasome</keyword>